<dbReference type="Pfam" id="PF13843">
    <property type="entry name" value="DDE_Tnp_1_7"/>
    <property type="match status" value="1"/>
</dbReference>
<evidence type="ECO:0000313" key="4">
    <source>
        <dbReference type="Proteomes" id="UP000018948"/>
    </source>
</evidence>
<evidence type="ECO:0000256" key="1">
    <source>
        <dbReference type="SAM" id="MobiDB-lite"/>
    </source>
</evidence>
<name>W3A701_PHYNI</name>
<feature type="region of interest" description="Disordered" evidence="1">
    <location>
        <begin position="156"/>
        <end position="195"/>
    </location>
</feature>
<dbReference type="PANTHER" id="PTHR46599:SF3">
    <property type="entry name" value="PIGGYBAC TRANSPOSABLE ELEMENT-DERIVED PROTEIN 4"/>
    <property type="match status" value="1"/>
</dbReference>
<feature type="region of interest" description="Disordered" evidence="1">
    <location>
        <begin position="39"/>
        <end position="89"/>
    </location>
</feature>
<reference evidence="3 4" key="1">
    <citation type="submission" date="2013-11" db="EMBL/GenBank/DDBJ databases">
        <title>The Genome Sequence of Phytophthora parasitica P10297.</title>
        <authorList>
            <consortium name="The Broad Institute Genomics Platform"/>
            <person name="Russ C."/>
            <person name="Tyler B."/>
            <person name="Panabieres F."/>
            <person name="Shan W."/>
            <person name="Tripathy S."/>
            <person name="Grunwald N."/>
            <person name="Machado M."/>
            <person name="Johnson C.S."/>
            <person name="Walker B."/>
            <person name="Young S.K."/>
            <person name="Zeng Q."/>
            <person name="Gargeya S."/>
            <person name="Fitzgerald M."/>
            <person name="Haas B."/>
            <person name="Abouelleil A."/>
            <person name="Allen A.W."/>
            <person name="Alvarado L."/>
            <person name="Arachchi H.M."/>
            <person name="Berlin A.M."/>
            <person name="Chapman S.B."/>
            <person name="Gainer-Dewar J."/>
            <person name="Goldberg J."/>
            <person name="Griggs A."/>
            <person name="Gujja S."/>
            <person name="Hansen M."/>
            <person name="Howarth C."/>
            <person name="Imamovic A."/>
            <person name="Ireland A."/>
            <person name="Larimer J."/>
            <person name="McCowan C."/>
            <person name="Murphy C."/>
            <person name="Pearson M."/>
            <person name="Poon T.W."/>
            <person name="Priest M."/>
            <person name="Roberts A."/>
            <person name="Saif S."/>
            <person name="Shea T."/>
            <person name="Sisk P."/>
            <person name="Sykes S."/>
            <person name="Wortman J."/>
            <person name="Nusbaum C."/>
            <person name="Birren B."/>
        </authorList>
    </citation>
    <scope>NUCLEOTIDE SEQUENCE [LARGE SCALE GENOMIC DNA]</scope>
    <source>
        <strain evidence="3 4">P10297</strain>
    </source>
</reference>
<comment type="caution">
    <text evidence="3">The sequence shown here is derived from an EMBL/GenBank/DDBJ whole genome shotgun (WGS) entry which is preliminary data.</text>
</comment>
<feature type="compositionally biased region" description="Acidic residues" evidence="1">
    <location>
        <begin position="172"/>
        <end position="185"/>
    </location>
</feature>
<sequence>MKGRLDETKEGEDFFVGEEALMAYGRRIGRLLRAVSGLAATGRPPTGKNASYAAIGMEPPSRNSPTTPPSTSTPRSSIPIEETSRTSVSSPILDATEQEVGTTPAILEGTEYARNNHDDEAKSESDVHEAAPASVAFDVFDSDEFLEGMRSEKLFGPTDADDVNMMNMSDTSDSDSDADDEDVMADNETRHDAGEGVEDVDAVDMDDADAVDYKLDMTDDELRDIAELGWTIYDEEHCGDLQLNATTDYCSGHWGPTRSAVAYAESPLAMFFSIFSPNELWIRIADETNRYRQQSIGAVAASGRAKMLARQAQDPRVSVPSLEDYEDKLNKFKRVQAHEHHWCMDEDGAIPRGTFSRFMKRDRFEFIVQIMHFNNNADEAWKIRPVLQADERTFRRGYRLGKVISFDEGMMPNRSKFNPMGVYMPDKPSKYGTKFYMTCCAETAYCSRVEIYCGADKKKKRKKKSSSEPLGLGPKAVVRNITKALAGQHAKRLIVTDNYYSAVSLSLKLLELGFYHVGTAH</sequence>
<evidence type="ECO:0000259" key="2">
    <source>
        <dbReference type="Pfam" id="PF13843"/>
    </source>
</evidence>
<dbReference type="EMBL" id="ANIY01000083">
    <property type="protein sequence ID" value="ETP54961.1"/>
    <property type="molecule type" value="Genomic_DNA"/>
</dbReference>
<dbReference type="AlphaFoldDB" id="W3A701"/>
<feature type="compositionally biased region" description="Low complexity" evidence="1">
    <location>
        <begin position="59"/>
        <end position="77"/>
    </location>
</feature>
<evidence type="ECO:0000313" key="3">
    <source>
        <dbReference type="EMBL" id="ETP54961.1"/>
    </source>
</evidence>
<dbReference type="PANTHER" id="PTHR46599">
    <property type="entry name" value="PIGGYBAC TRANSPOSABLE ELEMENT-DERIVED PROTEIN 4"/>
    <property type="match status" value="1"/>
</dbReference>
<feature type="domain" description="PiggyBac transposable element-derived protein" evidence="2">
    <location>
        <begin position="339"/>
        <end position="520"/>
    </location>
</feature>
<accession>W3A701</accession>
<gene>
    <name evidence="3" type="ORF">F442_00432</name>
</gene>
<dbReference type="Proteomes" id="UP000018948">
    <property type="component" value="Unassembled WGS sequence"/>
</dbReference>
<organism evidence="3 4">
    <name type="scientific">Phytophthora nicotianae P10297</name>
    <dbReference type="NCBI Taxonomy" id="1317064"/>
    <lineage>
        <taxon>Eukaryota</taxon>
        <taxon>Sar</taxon>
        <taxon>Stramenopiles</taxon>
        <taxon>Oomycota</taxon>
        <taxon>Peronosporomycetes</taxon>
        <taxon>Peronosporales</taxon>
        <taxon>Peronosporaceae</taxon>
        <taxon>Phytophthora</taxon>
    </lineage>
</organism>
<protein>
    <recommendedName>
        <fullName evidence="2">PiggyBac transposable element-derived protein domain-containing protein</fullName>
    </recommendedName>
</protein>
<dbReference type="InterPro" id="IPR029526">
    <property type="entry name" value="PGBD"/>
</dbReference>
<proteinExistence type="predicted"/>